<gene>
    <name evidence="3" type="ORF">BCR34DRAFT_490392</name>
</gene>
<feature type="compositionally biased region" description="Low complexity" evidence="1">
    <location>
        <begin position="599"/>
        <end position="619"/>
    </location>
</feature>
<feature type="region of interest" description="Disordered" evidence="1">
    <location>
        <begin position="561"/>
        <end position="664"/>
    </location>
</feature>
<dbReference type="AlphaFoldDB" id="A0A1Y1Z777"/>
<evidence type="ECO:0000259" key="2">
    <source>
        <dbReference type="Pfam" id="PF14616"/>
    </source>
</evidence>
<keyword evidence="4" id="KW-1185">Reference proteome</keyword>
<dbReference type="Proteomes" id="UP000193144">
    <property type="component" value="Unassembled WGS sequence"/>
</dbReference>
<dbReference type="PANTHER" id="PTHR28125">
    <property type="entry name" value="MEIOTIC EXPRESSION UP-REGULATED PROTEIN 26"/>
    <property type="match status" value="1"/>
</dbReference>
<dbReference type="EMBL" id="MCFA01000119">
    <property type="protein sequence ID" value="ORY06148.1"/>
    <property type="molecule type" value="Genomic_DNA"/>
</dbReference>
<name>A0A1Y1Z777_9PLEO</name>
<evidence type="ECO:0000313" key="4">
    <source>
        <dbReference type="Proteomes" id="UP000193144"/>
    </source>
</evidence>
<feature type="compositionally biased region" description="Polar residues" evidence="1">
    <location>
        <begin position="292"/>
        <end position="302"/>
    </location>
</feature>
<dbReference type="Pfam" id="PF14616">
    <property type="entry name" value="Rua1_C"/>
    <property type="match status" value="1"/>
</dbReference>
<feature type="domain" description="Transcription regulator Rua1 C-terminal" evidence="2">
    <location>
        <begin position="460"/>
        <end position="559"/>
    </location>
</feature>
<sequence>MEFNAVRQYRPTPNRSFTIAPPPSRHAAQMMYPYGNVQLQQQQQQHHQALQQHHQQQQQQHQHQQQPQQQHSRPSPPYPTWALPQINHPYQQMKGPVSTSSHESEHILAKNDIPTSQSPSMNATDYRNTINGQNSLGPPDYFQGTVIDTSPWGQKVCEELESFPSMDPDLSEFSQSYMGHDENTPIIDLRQYHGMEQQEADNMATFNPTSSRRMSESSFSISSTGGVLQDVSTYEEIGSSEAVSYASDCEAWNNLEPAPSLLSPLASPRRPQHESVVRSGSRSRASPAPHNNVRSSPYTMESSRFKRWSTGHAPTSTPSQSRALAQVGDRFAPYGPRLNPHHSMPAYPTHTLSNFQLPPQNVLYSQPHPLQSSNPAMFASPDQPFHLEVPRPLPSQGLFRLLQSNADRHGGCSSHFADLSDPPDLYSSLHEEPSNPPESDMNPSDPDLVPHEQDLRFTGDLYTPRWVRGHGNKREGWCGLCKPGRWLVLKNSAFWYDKSFTHGVSAATGAAFQGPQETRRTEGNLDVWEGLCGSCGDWIALVSSKKKGTTWFRHAYKCHTHPKVKDGPKRRRETHNTVRVRAVSSASATSSSYPLKQETLSGSSPQQPQQHSQSTPTQSNVQPAHRYSTGVSMSPMQRTAHPTSSAPMQPQYQPTTHPEIQPKQEPPVIGMFSTPLQSISTFSGSNSSMSMAHQVSEPELVGVKTMSPLNSLAGMI</sequence>
<comment type="caution">
    <text evidence="3">The sequence shown here is derived from an EMBL/GenBank/DDBJ whole genome shotgun (WGS) entry which is preliminary data.</text>
</comment>
<feature type="compositionally biased region" description="Polar residues" evidence="1">
    <location>
        <begin position="312"/>
        <end position="321"/>
    </location>
</feature>
<feature type="region of interest" description="Disordered" evidence="1">
    <location>
        <begin position="423"/>
        <end position="449"/>
    </location>
</feature>
<organism evidence="3 4">
    <name type="scientific">Clohesyomyces aquaticus</name>
    <dbReference type="NCBI Taxonomy" id="1231657"/>
    <lineage>
        <taxon>Eukaryota</taxon>
        <taxon>Fungi</taxon>
        <taxon>Dikarya</taxon>
        <taxon>Ascomycota</taxon>
        <taxon>Pezizomycotina</taxon>
        <taxon>Dothideomycetes</taxon>
        <taxon>Pleosporomycetidae</taxon>
        <taxon>Pleosporales</taxon>
        <taxon>Lindgomycetaceae</taxon>
        <taxon>Clohesyomyces</taxon>
    </lineage>
</organism>
<feature type="region of interest" description="Disordered" evidence="1">
    <location>
        <begin position="262"/>
        <end position="321"/>
    </location>
</feature>
<feature type="compositionally biased region" description="Low complexity" evidence="1">
    <location>
        <begin position="277"/>
        <end position="289"/>
    </location>
</feature>
<accession>A0A1Y1Z777</accession>
<proteinExistence type="predicted"/>
<dbReference type="InterPro" id="IPR028012">
    <property type="entry name" value="Rua1_C"/>
</dbReference>
<feature type="compositionally biased region" description="Low complexity" evidence="1">
    <location>
        <begin position="39"/>
        <end position="71"/>
    </location>
</feature>
<feature type="region of interest" description="Disordered" evidence="1">
    <location>
        <begin position="39"/>
        <end position="120"/>
    </location>
</feature>
<dbReference type="PANTHER" id="PTHR28125:SF3">
    <property type="entry name" value="TRANSCRIPTION REGULATOR RUA1 C-TERMINAL DOMAIN-CONTAINING PROTEIN"/>
    <property type="match status" value="1"/>
</dbReference>
<reference evidence="3 4" key="1">
    <citation type="submission" date="2016-07" db="EMBL/GenBank/DDBJ databases">
        <title>Pervasive Adenine N6-methylation of Active Genes in Fungi.</title>
        <authorList>
            <consortium name="DOE Joint Genome Institute"/>
            <person name="Mondo S.J."/>
            <person name="Dannebaum R.O."/>
            <person name="Kuo R.C."/>
            <person name="Labutti K."/>
            <person name="Haridas S."/>
            <person name="Kuo A."/>
            <person name="Salamov A."/>
            <person name="Ahrendt S.R."/>
            <person name="Lipzen A."/>
            <person name="Sullivan W."/>
            <person name="Andreopoulos W.B."/>
            <person name="Clum A."/>
            <person name="Lindquist E."/>
            <person name="Daum C."/>
            <person name="Ramamoorthy G.K."/>
            <person name="Gryganskyi A."/>
            <person name="Culley D."/>
            <person name="Magnuson J.K."/>
            <person name="James T.Y."/>
            <person name="O'Malley M.A."/>
            <person name="Stajich J.E."/>
            <person name="Spatafora J.W."/>
            <person name="Visel A."/>
            <person name="Grigoriev I.V."/>
        </authorList>
    </citation>
    <scope>NUCLEOTIDE SEQUENCE [LARGE SCALE GENOMIC DNA]</scope>
    <source>
        <strain evidence="3 4">CBS 115471</strain>
    </source>
</reference>
<feature type="region of interest" description="Disordered" evidence="1">
    <location>
        <begin position="1"/>
        <end position="27"/>
    </location>
</feature>
<feature type="compositionally biased region" description="Basic residues" evidence="1">
    <location>
        <begin position="561"/>
        <end position="573"/>
    </location>
</feature>
<feature type="compositionally biased region" description="Low complexity" evidence="1">
    <location>
        <begin position="577"/>
        <end position="592"/>
    </location>
</feature>
<protein>
    <recommendedName>
        <fullName evidence="2">Transcription regulator Rua1 C-terminal domain-containing protein</fullName>
    </recommendedName>
</protein>
<evidence type="ECO:0000313" key="3">
    <source>
        <dbReference type="EMBL" id="ORY06148.1"/>
    </source>
</evidence>
<evidence type="ECO:0000256" key="1">
    <source>
        <dbReference type="SAM" id="MobiDB-lite"/>
    </source>
</evidence>
<feature type="compositionally biased region" description="Polar residues" evidence="1">
    <location>
        <begin position="629"/>
        <end position="658"/>
    </location>
</feature>
<dbReference type="OrthoDB" id="5595379at2759"/>